<dbReference type="InterPro" id="IPR003593">
    <property type="entry name" value="AAA+_ATPase"/>
</dbReference>
<evidence type="ECO:0000259" key="1">
    <source>
        <dbReference type="SMART" id="SM00382"/>
    </source>
</evidence>
<dbReference type="GO" id="GO:0005524">
    <property type="term" value="F:ATP binding"/>
    <property type="evidence" value="ECO:0007669"/>
    <property type="project" value="InterPro"/>
</dbReference>
<evidence type="ECO:0000313" key="2">
    <source>
        <dbReference type="EMBL" id="UKK02608.2"/>
    </source>
</evidence>
<name>A0A976ME13_THEOR</name>
<dbReference type="Proteomes" id="UP000244811">
    <property type="component" value="Chromosome 4"/>
</dbReference>
<dbReference type="AlphaFoldDB" id="A0A976ME13"/>
<feature type="domain" description="AAA+ ATPase" evidence="1">
    <location>
        <begin position="249"/>
        <end position="407"/>
    </location>
</feature>
<dbReference type="GO" id="GO:0016887">
    <property type="term" value="F:ATP hydrolysis activity"/>
    <property type="evidence" value="ECO:0007669"/>
    <property type="project" value="InterPro"/>
</dbReference>
<accession>A0A976ME13</accession>
<dbReference type="Gene3D" id="3.40.50.300">
    <property type="entry name" value="P-loop containing nucleotide triphosphate hydrolases"/>
    <property type="match status" value="1"/>
</dbReference>
<proteinExistence type="predicted"/>
<dbReference type="SMART" id="SM00382">
    <property type="entry name" value="AAA"/>
    <property type="match status" value="1"/>
</dbReference>
<organism evidence="2 3">
    <name type="scientific">Theileria orientalis</name>
    <dbReference type="NCBI Taxonomy" id="68886"/>
    <lineage>
        <taxon>Eukaryota</taxon>
        <taxon>Sar</taxon>
        <taxon>Alveolata</taxon>
        <taxon>Apicomplexa</taxon>
        <taxon>Aconoidasida</taxon>
        <taxon>Piroplasmida</taxon>
        <taxon>Theileriidae</taxon>
        <taxon>Theileria</taxon>
    </lineage>
</organism>
<gene>
    <name evidence="2" type="ORF">MACK_002701</name>
</gene>
<evidence type="ECO:0000313" key="3">
    <source>
        <dbReference type="Proteomes" id="UP000244811"/>
    </source>
</evidence>
<dbReference type="SUPFAM" id="SSF52540">
    <property type="entry name" value="P-loop containing nucleoside triphosphate hydrolases"/>
    <property type="match status" value="1"/>
</dbReference>
<reference evidence="2" key="1">
    <citation type="submission" date="2022-07" db="EMBL/GenBank/DDBJ databases">
        <title>Evaluation of T. orientalis genome assembly methods using nanopore sequencing and analysis of variation between genomes.</title>
        <authorList>
            <person name="Yam J."/>
            <person name="Micallef M.L."/>
            <person name="Liu M."/>
            <person name="Djordjevic S.P."/>
            <person name="Bogema D.R."/>
            <person name="Jenkins C."/>
        </authorList>
    </citation>
    <scope>NUCLEOTIDE SEQUENCE</scope>
    <source>
        <strain evidence="2">Goon Nure</strain>
    </source>
</reference>
<dbReference type="Pfam" id="PF00004">
    <property type="entry name" value="AAA"/>
    <property type="match status" value="1"/>
</dbReference>
<sequence>MGSLIELEIPTGYTAAFLCNRLKQAGLPTTLVNLKSFRVVNNSSDPLVYLYNVFLKHLKSIKDSKSSFLILDKFDLWASSTSDKQDQELKRHKRVESIRNLYFKSVKLAEGVEEKVNKCNVNWTYKFLYWIRNSVIYLLEEEFKHKLTCVCVYADSFNSRVFYDDLVDGKYSLEDFVKTDIVKNLDLGEDKQIGFDVSELKALSKALDFYTSTGDSNYLRDSVYDNLSRNARILNLNVPFEVDCESIDLTSITLIVGAESSGKSTLLKSISKYWHNQIYSKSGLEVGEVKKGSRVSPFYVFNLEYYELSSQYVGCAESYVKNIFTKAKYNKPSLVVLDGIELLFERVAIEEERAIPVTVSNTLLNQLHNLEGVKFLASTTGNFDISRLSSAFLNMVTSVIVLSKNPEG</sequence>
<dbReference type="EMBL" id="CP056072">
    <property type="protein sequence ID" value="UKK02608.2"/>
    <property type="molecule type" value="Genomic_DNA"/>
</dbReference>
<dbReference type="InterPro" id="IPR027417">
    <property type="entry name" value="P-loop_NTPase"/>
</dbReference>
<dbReference type="InterPro" id="IPR003959">
    <property type="entry name" value="ATPase_AAA_core"/>
</dbReference>
<protein>
    <recommendedName>
        <fullName evidence="1">AAA+ ATPase domain-containing protein</fullName>
    </recommendedName>
</protein>